<accession>A0A263D6Q9</accession>
<dbReference type="InterPro" id="IPR050832">
    <property type="entry name" value="Bact_Acetyltransf"/>
</dbReference>
<evidence type="ECO:0000256" key="2">
    <source>
        <dbReference type="ARBA" id="ARBA00023315"/>
    </source>
</evidence>
<organism evidence="4 5">
    <name type="scientific">Amycolatopsis antarctica</name>
    <dbReference type="NCBI Taxonomy" id="1854586"/>
    <lineage>
        <taxon>Bacteria</taxon>
        <taxon>Bacillati</taxon>
        <taxon>Actinomycetota</taxon>
        <taxon>Actinomycetes</taxon>
        <taxon>Pseudonocardiales</taxon>
        <taxon>Pseudonocardiaceae</taxon>
        <taxon>Amycolatopsis</taxon>
    </lineage>
</organism>
<dbReference type="InterPro" id="IPR000182">
    <property type="entry name" value="GNAT_dom"/>
</dbReference>
<evidence type="ECO:0000256" key="1">
    <source>
        <dbReference type="ARBA" id="ARBA00022679"/>
    </source>
</evidence>
<dbReference type="Proteomes" id="UP000242444">
    <property type="component" value="Unassembled WGS sequence"/>
</dbReference>
<dbReference type="InterPro" id="IPR016181">
    <property type="entry name" value="Acyl_CoA_acyltransferase"/>
</dbReference>
<keyword evidence="2" id="KW-0012">Acyltransferase</keyword>
<dbReference type="Gene3D" id="3.40.630.30">
    <property type="match status" value="1"/>
</dbReference>
<gene>
    <name evidence="4" type="ORF">CFN78_07290</name>
</gene>
<reference evidence="4 5" key="1">
    <citation type="submission" date="2017-07" db="EMBL/GenBank/DDBJ databases">
        <title>Amycolatopsis antarcticus sp. nov., isolated from the surface of an Antarcticus brown macroalga.</title>
        <authorList>
            <person name="Wang J."/>
            <person name="Leiva S."/>
            <person name="Huang J."/>
            <person name="Huang Y."/>
        </authorList>
    </citation>
    <scope>NUCLEOTIDE SEQUENCE [LARGE SCALE GENOMIC DNA]</scope>
    <source>
        <strain evidence="4 5">AU-G6</strain>
    </source>
</reference>
<dbReference type="OrthoDB" id="70840at2"/>
<keyword evidence="5" id="KW-1185">Reference proteome</keyword>
<dbReference type="AlphaFoldDB" id="A0A263D6Q9"/>
<name>A0A263D6Q9_9PSEU</name>
<proteinExistence type="predicted"/>
<protein>
    <submittedName>
        <fullName evidence="4">GNAT family N-acetyltransferase</fullName>
    </submittedName>
</protein>
<dbReference type="Pfam" id="PF00583">
    <property type="entry name" value="Acetyltransf_1"/>
    <property type="match status" value="1"/>
</dbReference>
<dbReference type="PANTHER" id="PTHR43877">
    <property type="entry name" value="AMINOALKYLPHOSPHONATE N-ACETYLTRANSFERASE-RELATED-RELATED"/>
    <property type="match status" value="1"/>
</dbReference>
<dbReference type="GO" id="GO:0016747">
    <property type="term" value="F:acyltransferase activity, transferring groups other than amino-acyl groups"/>
    <property type="evidence" value="ECO:0007669"/>
    <property type="project" value="InterPro"/>
</dbReference>
<sequence>MVPFDDPDAVKLRDEVQQEYVVRYGEPDETPLHPGEFDPPHGLFLVGYLDGDPVATGAWRRPGLAELRPGDIELKRMYVAERARGRRFARALLAELERTAALAGGRRVVLESGVEQPEALGLYRSCGYTGIPNYGHYREDPRSVCLAKELAPPTG</sequence>
<dbReference type="EMBL" id="NKYE01000003">
    <property type="protein sequence ID" value="OZM74202.1"/>
    <property type="molecule type" value="Genomic_DNA"/>
</dbReference>
<dbReference type="SUPFAM" id="SSF55729">
    <property type="entry name" value="Acyl-CoA N-acyltransferases (Nat)"/>
    <property type="match status" value="1"/>
</dbReference>
<evidence type="ECO:0000259" key="3">
    <source>
        <dbReference type="PROSITE" id="PS51186"/>
    </source>
</evidence>
<dbReference type="PROSITE" id="PS51186">
    <property type="entry name" value="GNAT"/>
    <property type="match status" value="1"/>
</dbReference>
<comment type="caution">
    <text evidence="4">The sequence shown here is derived from an EMBL/GenBank/DDBJ whole genome shotgun (WGS) entry which is preliminary data.</text>
</comment>
<keyword evidence="1 4" id="KW-0808">Transferase</keyword>
<evidence type="ECO:0000313" key="5">
    <source>
        <dbReference type="Proteomes" id="UP000242444"/>
    </source>
</evidence>
<dbReference type="InParanoid" id="A0A263D6Q9"/>
<evidence type="ECO:0000313" key="4">
    <source>
        <dbReference type="EMBL" id="OZM74202.1"/>
    </source>
</evidence>
<dbReference type="PANTHER" id="PTHR43877:SF2">
    <property type="entry name" value="AMINOALKYLPHOSPHONATE N-ACETYLTRANSFERASE-RELATED"/>
    <property type="match status" value="1"/>
</dbReference>
<feature type="domain" description="N-acetyltransferase" evidence="3">
    <location>
        <begin position="1"/>
        <end position="151"/>
    </location>
</feature>